<dbReference type="PIRSF" id="PIRSF010631">
    <property type="entry name" value="A-rhamnsds"/>
    <property type="match status" value="1"/>
</dbReference>
<dbReference type="InterPro" id="IPR008928">
    <property type="entry name" value="6-hairpin_glycosidase_sf"/>
</dbReference>
<evidence type="ECO:0000256" key="2">
    <source>
        <dbReference type="ARBA" id="ARBA00012652"/>
    </source>
</evidence>
<dbReference type="GO" id="GO:0030596">
    <property type="term" value="F:alpha-L-rhamnosidase activity"/>
    <property type="evidence" value="ECO:0007669"/>
    <property type="project" value="UniProtKB-EC"/>
</dbReference>
<evidence type="ECO:0000259" key="7">
    <source>
        <dbReference type="Pfam" id="PF17390"/>
    </source>
</evidence>
<reference evidence="8 9" key="1">
    <citation type="submission" date="2021-01" db="EMBL/GenBank/DDBJ databases">
        <title>Sequencing the genomes of 1000 actinobacteria strains.</title>
        <authorList>
            <person name="Klenk H.-P."/>
        </authorList>
    </citation>
    <scope>NUCLEOTIDE SEQUENCE [LARGE SCALE GENOMIC DNA]</scope>
    <source>
        <strain evidence="8 9">DSM 18662</strain>
    </source>
</reference>
<feature type="domain" description="Alpha-L-rhamnosidase concanavalin-like" evidence="4">
    <location>
        <begin position="303"/>
        <end position="400"/>
    </location>
</feature>
<evidence type="ECO:0000259" key="5">
    <source>
        <dbReference type="Pfam" id="PF08531"/>
    </source>
</evidence>
<dbReference type="InterPro" id="IPR016007">
    <property type="entry name" value="Alpha_rhamnosid"/>
</dbReference>
<organism evidence="8 9">
    <name type="scientific">Microlunatus panaciterrae</name>
    <dbReference type="NCBI Taxonomy" id="400768"/>
    <lineage>
        <taxon>Bacteria</taxon>
        <taxon>Bacillati</taxon>
        <taxon>Actinomycetota</taxon>
        <taxon>Actinomycetes</taxon>
        <taxon>Propionibacteriales</taxon>
        <taxon>Propionibacteriaceae</taxon>
        <taxon>Microlunatus</taxon>
    </lineage>
</organism>
<dbReference type="Pfam" id="PF25788">
    <property type="entry name" value="Ig_Rha78A_N"/>
    <property type="match status" value="1"/>
</dbReference>
<dbReference type="Gene3D" id="2.60.120.260">
    <property type="entry name" value="Galactose-binding domain-like"/>
    <property type="match status" value="2"/>
</dbReference>
<dbReference type="Gene3D" id="2.60.420.10">
    <property type="entry name" value="Maltose phosphorylase, domain 3"/>
    <property type="match status" value="1"/>
</dbReference>
<dbReference type="Gene3D" id="1.50.10.10">
    <property type="match status" value="1"/>
</dbReference>
<dbReference type="Pfam" id="PF05592">
    <property type="entry name" value="Bac_rhamnosid"/>
    <property type="match status" value="1"/>
</dbReference>
<proteinExistence type="predicted"/>
<feature type="domain" description="Alpha-L-rhamnosidase six-hairpin glycosidase" evidence="6">
    <location>
        <begin position="406"/>
        <end position="740"/>
    </location>
</feature>
<feature type="domain" description="Alpha-L-rhamnosidase C-terminal" evidence="7">
    <location>
        <begin position="742"/>
        <end position="812"/>
    </location>
</feature>
<comment type="caution">
    <text evidence="8">The sequence shown here is derived from an EMBL/GenBank/DDBJ whole genome shotgun (WGS) entry which is preliminary data.</text>
</comment>
<dbReference type="PANTHER" id="PTHR33307:SF6">
    <property type="entry name" value="ALPHA-RHAMNOSIDASE (EUROFUNG)-RELATED"/>
    <property type="match status" value="1"/>
</dbReference>
<evidence type="ECO:0000259" key="6">
    <source>
        <dbReference type="Pfam" id="PF17389"/>
    </source>
</evidence>
<dbReference type="RefSeq" id="WP_204919722.1">
    <property type="nucleotide sequence ID" value="NZ_BAAAQP010000003.1"/>
</dbReference>
<keyword evidence="9" id="KW-1185">Reference proteome</keyword>
<dbReference type="Pfam" id="PF17389">
    <property type="entry name" value="Bac_rhamnosid6H"/>
    <property type="match status" value="1"/>
</dbReference>
<protein>
    <recommendedName>
        <fullName evidence="2">alpha-L-rhamnosidase</fullName>
        <ecNumber evidence="2">3.2.1.40</ecNumber>
    </recommendedName>
</protein>
<dbReference type="PANTHER" id="PTHR33307">
    <property type="entry name" value="ALPHA-RHAMNOSIDASE (EUROFUNG)"/>
    <property type="match status" value="1"/>
</dbReference>
<dbReference type="InterPro" id="IPR008902">
    <property type="entry name" value="Rhamnosid_concanavalin"/>
</dbReference>
<dbReference type="InterPro" id="IPR013737">
    <property type="entry name" value="Bac_rhamnosid_N"/>
</dbReference>
<dbReference type="SUPFAM" id="SSF48208">
    <property type="entry name" value="Six-hairpin glycosidases"/>
    <property type="match status" value="1"/>
</dbReference>
<gene>
    <name evidence="8" type="ORF">JOE57_003332</name>
</gene>
<dbReference type="InterPro" id="IPR035396">
    <property type="entry name" value="Bac_rhamnosid6H"/>
</dbReference>
<comment type="catalytic activity">
    <reaction evidence="1">
        <text>Hydrolysis of terminal non-reducing alpha-L-rhamnose residues in alpha-L-rhamnosides.</text>
        <dbReference type="EC" id="3.2.1.40"/>
    </reaction>
</comment>
<evidence type="ECO:0000259" key="4">
    <source>
        <dbReference type="Pfam" id="PF05592"/>
    </source>
</evidence>
<dbReference type="Proteomes" id="UP000704762">
    <property type="component" value="Unassembled WGS sequence"/>
</dbReference>
<evidence type="ECO:0000256" key="1">
    <source>
        <dbReference type="ARBA" id="ARBA00001445"/>
    </source>
</evidence>
<dbReference type="InterPro" id="IPR013783">
    <property type="entry name" value="Ig-like_fold"/>
</dbReference>
<evidence type="ECO:0000313" key="9">
    <source>
        <dbReference type="Proteomes" id="UP000704762"/>
    </source>
</evidence>
<evidence type="ECO:0000313" key="8">
    <source>
        <dbReference type="EMBL" id="MBM7800411.1"/>
    </source>
</evidence>
<dbReference type="Pfam" id="PF17390">
    <property type="entry name" value="Bac_rhamnosid_C"/>
    <property type="match status" value="1"/>
</dbReference>
<dbReference type="InterPro" id="IPR035398">
    <property type="entry name" value="Bac_rhamnosid_C"/>
</dbReference>
<dbReference type="Gene3D" id="2.60.40.10">
    <property type="entry name" value="Immunoglobulins"/>
    <property type="match status" value="1"/>
</dbReference>
<feature type="domain" description="Bacterial alpha-L-rhamnosidase N-terminal" evidence="5">
    <location>
        <begin position="132"/>
        <end position="291"/>
    </location>
</feature>
<name>A0ABS2RN25_9ACTN</name>
<dbReference type="InterPro" id="IPR012341">
    <property type="entry name" value="6hp_glycosidase-like_sf"/>
</dbReference>
<evidence type="ECO:0000256" key="3">
    <source>
        <dbReference type="ARBA" id="ARBA00022801"/>
    </source>
</evidence>
<dbReference type="EC" id="3.2.1.40" evidence="2"/>
<accession>A0ABS2RN25</accession>
<sequence length="848" mass="93510">MRVDHQARPLAVTSSAPRFSWVHHSDFSPQHSYRLRVWQQPGATGEPIWDSGDVVRSDGLGADYAGPRLTTGTRFFWQVSVTDGAGRVADSVVEWFETAPDFGAVGRWIAGPATTGDSAEPVLSKTFTVVGEVASARLYACGLGLHRLRLNGQPVNDHRLSPPFTHFDKRVLYVPTDVTSLLNPGETTLEIALGRGFYALPTPNVWHWHQPPWKDDLRAIAELHLVYADGSTEILGTDETWSCRSGGTTFDCLYAGESFDAQASGDPQPVRVVSGPDGILQPQRHEPVRVTWSGTPTWTQVGDSWVADFGRTMAGWASLRTDQPAGRPISLTYAEVLESDGTVRPVNQHIDGDRFQRDEYIGDGAPDQRWEPSFTYKGFRYVQLDGLAEPPREDTLTAHLAHNDVDQVGFFSCSEPLFERFERAMARTVLNNLHHIPTDTPVYEKNGWTGDAQLGTETMLYQFGMRGLFAKWLDDLADSQRADGSLPVISPTAGWGYTDLGPSPEWTTVYPFVLRQLYRWYGDEQLVHRHWKPLKAYLGWELGKLVDGVAVSELGDYLQPGTHGNGPDDSGVTATAFLIRALRHAAELAQVVDDAVAGEHFRQQERLLTAALNATYLHPDGSQYVVGDHYSQTSNAVPLVFGLVPTEQVQTVADRLADDVRARGNRHNVGCIGANTLLKALSDNGHADVALAVARQTEYPSWGFWFEHGADTMWEMWETTARSRNHYFHGTVAQWLIEDVAGLRAPEQGWRTFEVSPRVIGDLDRAGHRIETVRGTVASGWTRNGSDLTLEIQVPSGATATVSVPGSGIQLSGGPSSQRTPVLDQLERGFSSFVVGTGRWSFSSRLAD</sequence>
<keyword evidence="3 8" id="KW-0378">Hydrolase</keyword>
<dbReference type="EMBL" id="JAFBCF010000001">
    <property type="protein sequence ID" value="MBM7800411.1"/>
    <property type="molecule type" value="Genomic_DNA"/>
</dbReference>
<dbReference type="Pfam" id="PF08531">
    <property type="entry name" value="Bac_rhamnosid_N"/>
    <property type="match status" value="1"/>
</dbReference>
<keyword evidence="8" id="KW-0326">Glycosidase</keyword>